<dbReference type="SUPFAM" id="SSF109859">
    <property type="entry name" value="NblA-like"/>
    <property type="match status" value="1"/>
</dbReference>
<comment type="similarity">
    <text evidence="1">Belongs to the ycf18/nblA family.</text>
</comment>
<dbReference type="InterPro" id="IPR036904">
    <property type="entry name" value="NblA_sf"/>
</dbReference>
<proteinExistence type="inferred from homology"/>
<dbReference type="AlphaFoldDB" id="A0A1C9CD81"/>
<dbReference type="Gene3D" id="1.10.287.670">
    <property type="entry name" value="Phycobilisome degradation protein NblA"/>
    <property type="match status" value="1"/>
</dbReference>
<reference evidence="3" key="1">
    <citation type="journal article" date="2016" name="BMC Biol.">
        <title>Parallel evolution of highly conserved plastid genome architecture in red seaweeds and seed plants.</title>
        <authorList>
            <person name="Lee J."/>
            <person name="Cho C.H."/>
            <person name="Park S.I."/>
            <person name="Choi J.W."/>
            <person name="Song H.S."/>
            <person name="West J.A."/>
            <person name="Bhattacharya D."/>
            <person name="Yoon H.S."/>
        </authorList>
    </citation>
    <scope>NUCLEOTIDE SEQUENCE</scope>
</reference>
<dbReference type="RefSeq" id="YP_009297008.1">
    <property type="nucleotide sequence ID" value="NC_031174.1"/>
</dbReference>
<dbReference type="Pfam" id="PF04485">
    <property type="entry name" value="NblA"/>
    <property type="match status" value="1"/>
</dbReference>
<name>A0A1C9CD81_CERJP</name>
<sequence length="57" mass="7074">MNQSNKLNLEQEFKLIIYKQKIYKMKNINLKKHLIYLLKIMMIKDNLIKYFIKNEIV</sequence>
<protein>
    <recommendedName>
        <fullName evidence="2">Uncharacterized protein ycf18</fullName>
    </recommendedName>
</protein>
<evidence type="ECO:0000313" key="3">
    <source>
        <dbReference type="EMBL" id="AOM66351.1"/>
    </source>
</evidence>
<evidence type="ECO:0000256" key="1">
    <source>
        <dbReference type="ARBA" id="ARBA00008091"/>
    </source>
</evidence>
<geneLocation type="plastid" evidence="3"/>
<evidence type="ECO:0000256" key="2">
    <source>
        <dbReference type="ARBA" id="ARBA00021553"/>
    </source>
</evidence>
<dbReference type="EMBL" id="KX284719">
    <property type="protein sequence ID" value="AOM66351.1"/>
    <property type="molecule type" value="Genomic_DNA"/>
</dbReference>
<keyword evidence="3" id="KW-0934">Plastid</keyword>
<gene>
    <name evidence="3" type="primary">nblA</name>
    <name evidence="3" type="ORF">Ceram_075</name>
</gene>
<accession>A0A1C9CD81</accession>
<dbReference type="GeneID" id="29073455"/>
<organism evidence="3">
    <name type="scientific">Ceramothamnion japonicum</name>
    <name type="common">Red alga</name>
    <name type="synonym">Ceramium japonicum</name>
    <dbReference type="NCBI Taxonomy" id="218448"/>
    <lineage>
        <taxon>Eukaryota</taxon>
        <taxon>Rhodophyta</taxon>
        <taxon>Florideophyceae</taxon>
        <taxon>Rhodymeniophycidae</taxon>
        <taxon>Ceramiales</taxon>
        <taxon>Ceramiaceae</taxon>
        <taxon>Ceramothamnion</taxon>
    </lineage>
</organism>
<dbReference type="InterPro" id="IPR007574">
    <property type="entry name" value="NblA"/>
</dbReference>